<reference evidence="2 3" key="1">
    <citation type="submission" date="2019-04" db="EMBL/GenBank/DDBJ databases">
        <title>Streptomyces sp. nov. Bv016 isolated from bark of Buahinia variegata.</title>
        <authorList>
            <person name="Kanchanasin P."/>
            <person name="Tanasupawat S."/>
            <person name="Yuki M."/>
            <person name="Kudo T."/>
        </authorList>
    </citation>
    <scope>NUCLEOTIDE SEQUENCE [LARGE SCALE GENOMIC DNA]</scope>
    <source>
        <strain evidence="2 3">JCM 4765</strain>
    </source>
</reference>
<dbReference type="Proteomes" id="UP000298513">
    <property type="component" value="Unassembled WGS sequence"/>
</dbReference>
<feature type="compositionally biased region" description="Gly residues" evidence="1">
    <location>
        <begin position="25"/>
        <end position="34"/>
    </location>
</feature>
<evidence type="ECO:0000256" key="1">
    <source>
        <dbReference type="SAM" id="MobiDB-lite"/>
    </source>
</evidence>
<name>A0A4Z1CZ97_STRGP</name>
<dbReference type="EMBL" id="SRRU01000015">
    <property type="protein sequence ID" value="TGN74421.1"/>
    <property type="molecule type" value="Genomic_DNA"/>
</dbReference>
<feature type="compositionally biased region" description="Polar residues" evidence="1">
    <location>
        <begin position="61"/>
        <end position="71"/>
    </location>
</feature>
<evidence type="ECO:0000313" key="3">
    <source>
        <dbReference type="Proteomes" id="UP000298513"/>
    </source>
</evidence>
<sequence length="71" mass="7363">MSNRSWRAVRPTPCPAPECPPSRGGVLGTRGGSAGSRAARRTGRRAGHRPHTGIGGHTPASRVTNLSGQHT</sequence>
<dbReference type="AlphaFoldDB" id="A0A4Z1CZ97"/>
<gene>
    <name evidence="2" type="ORF">E5082_30540</name>
</gene>
<protein>
    <submittedName>
        <fullName evidence="2">Uncharacterized protein</fullName>
    </submittedName>
</protein>
<comment type="caution">
    <text evidence="2">The sequence shown here is derived from an EMBL/GenBank/DDBJ whole genome shotgun (WGS) entry which is preliminary data.</text>
</comment>
<organism evidence="2 3">
    <name type="scientific">Streptomyces griseoluteus</name>
    <dbReference type="NCBI Taxonomy" id="29306"/>
    <lineage>
        <taxon>Bacteria</taxon>
        <taxon>Bacillati</taxon>
        <taxon>Actinomycetota</taxon>
        <taxon>Actinomycetes</taxon>
        <taxon>Kitasatosporales</taxon>
        <taxon>Streptomycetaceae</taxon>
        <taxon>Streptomyces</taxon>
    </lineage>
</organism>
<keyword evidence="3" id="KW-1185">Reference proteome</keyword>
<feature type="compositionally biased region" description="Basic residues" evidence="1">
    <location>
        <begin position="38"/>
        <end position="51"/>
    </location>
</feature>
<proteinExistence type="predicted"/>
<feature type="region of interest" description="Disordered" evidence="1">
    <location>
        <begin position="1"/>
        <end position="71"/>
    </location>
</feature>
<evidence type="ECO:0000313" key="2">
    <source>
        <dbReference type="EMBL" id="TGN74421.1"/>
    </source>
</evidence>
<accession>A0A4Z1CZ97</accession>